<evidence type="ECO:0000256" key="9">
    <source>
        <dbReference type="ARBA" id="ARBA00023033"/>
    </source>
</evidence>
<dbReference type="PANTHER" id="PTHR24282:SF270">
    <property type="entry name" value="CYTOCHROME P450 CYP749A22-LIKE"/>
    <property type="match status" value="1"/>
</dbReference>
<proteinExistence type="inferred from homology"/>
<dbReference type="GO" id="GO:0016020">
    <property type="term" value="C:membrane"/>
    <property type="evidence" value="ECO:0007669"/>
    <property type="project" value="UniProtKB-SubCell"/>
</dbReference>
<dbReference type="PANTHER" id="PTHR24282">
    <property type="entry name" value="CYTOCHROME P450 FAMILY MEMBER"/>
    <property type="match status" value="1"/>
</dbReference>
<evidence type="ECO:0000256" key="8">
    <source>
        <dbReference type="ARBA" id="ARBA00023004"/>
    </source>
</evidence>
<dbReference type="Pfam" id="PF00067">
    <property type="entry name" value="p450"/>
    <property type="match status" value="2"/>
</dbReference>
<evidence type="ECO:0000313" key="11">
    <source>
        <dbReference type="EMBL" id="KAG6407793.1"/>
    </source>
</evidence>
<dbReference type="Gene3D" id="1.10.630.10">
    <property type="entry name" value="Cytochrome P450"/>
    <property type="match status" value="1"/>
</dbReference>
<evidence type="ECO:0000256" key="7">
    <source>
        <dbReference type="ARBA" id="ARBA00023002"/>
    </source>
</evidence>
<evidence type="ECO:0000256" key="2">
    <source>
        <dbReference type="ARBA" id="ARBA00010617"/>
    </source>
</evidence>
<reference evidence="11" key="1">
    <citation type="submission" date="2018-01" db="EMBL/GenBank/DDBJ databases">
        <authorList>
            <person name="Mao J.F."/>
        </authorList>
    </citation>
    <scope>NUCLEOTIDE SEQUENCE</scope>
    <source>
        <strain evidence="11">Huo1</strain>
        <tissue evidence="11">Leaf</tissue>
    </source>
</reference>
<keyword evidence="3" id="KW-0349">Heme</keyword>
<dbReference type="GO" id="GO:0005506">
    <property type="term" value="F:iron ion binding"/>
    <property type="evidence" value="ECO:0007669"/>
    <property type="project" value="InterPro"/>
</dbReference>
<gene>
    <name evidence="11" type="ORF">SASPL_130791</name>
</gene>
<dbReference type="InterPro" id="IPR050665">
    <property type="entry name" value="Cytochrome_P450_Monooxygen"/>
</dbReference>
<reference evidence="11" key="2">
    <citation type="submission" date="2020-08" db="EMBL/GenBank/DDBJ databases">
        <title>Plant Genome Project.</title>
        <authorList>
            <person name="Zhang R.-G."/>
        </authorList>
    </citation>
    <scope>NUCLEOTIDE SEQUENCE</scope>
    <source>
        <strain evidence="11">Huo1</strain>
        <tissue evidence="11">Leaf</tissue>
    </source>
</reference>
<keyword evidence="5" id="KW-0479">Metal-binding</keyword>
<comment type="similarity">
    <text evidence="2">Belongs to the cytochrome P450 family.</text>
</comment>
<keyword evidence="8" id="KW-0408">Iron</keyword>
<evidence type="ECO:0000256" key="4">
    <source>
        <dbReference type="ARBA" id="ARBA00022692"/>
    </source>
</evidence>
<dbReference type="Gene3D" id="1.20.120.990">
    <property type="entry name" value="Glycosyltransferase family 88, C-terminal domain"/>
    <property type="match status" value="1"/>
</dbReference>
<evidence type="ECO:0000256" key="6">
    <source>
        <dbReference type="ARBA" id="ARBA00022989"/>
    </source>
</evidence>
<dbReference type="InterPro" id="IPR001128">
    <property type="entry name" value="Cyt_P450"/>
</dbReference>
<accession>A0A8X8X8V5</accession>
<sequence>MVPAMVACVETMLEKWRSYHGKEIEVCSEFRLLSSEVISRTAFGSSYLEGRKIFDMLSKLGVLISKNVFKIRLFGFGRFIRTRDDIEADKTEQLLHDSIMEIVKKRQSEVQSGKADSFGSDLLGSLLKGHHDTDPKSQISAAEIIDELIIGKKGSSDDKAKAQGVLYSIESFDFIFMAQLMTTIFGYTNDLCLALQRRDQYIINTMRLVTLTKDQLQKMRDVGWEIQLNKVISICNNLGIVVPDMEAQYIPQGRSKRFVHDVSYLHHFWVDVFMKVIDLLLQELDNRFDEVNMELIRCMACFYPKDNFSSFDKEKVNMILYETLGLYTPATNILRRIGSRVKLGKFSEGMAKATNGNPTAFLGFGYGPRTFGGLNLATSEAKIALSMILQRYKFTLSPEYVHSPLIVLTAHPQLGVGILLQPL</sequence>
<dbReference type="EMBL" id="PNBA02000011">
    <property type="protein sequence ID" value="KAG6407793.1"/>
    <property type="molecule type" value="Genomic_DNA"/>
</dbReference>
<keyword evidence="6" id="KW-1133">Transmembrane helix</keyword>
<dbReference type="SUPFAM" id="SSF48264">
    <property type="entry name" value="Cytochrome P450"/>
    <property type="match status" value="2"/>
</dbReference>
<evidence type="ECO:0000256" key="3">
    <source>
        <dbReference type="ARBA" id="ARBA00022617"/>
    </source>
</evidence>
<evidence type="ECO:0000256" key="10">
    <source>
        <dbReference type="ARBA" id="ARBA00023136"/>
    </source>
</evidence>
<dbReference type="Proteomes" id="UP000298416">
    <property type="component" value="Unassembled WGS sequence"/>
</dbReference>
<keyword evidence="10" id="KW-0472">Membrane</keyword>
<comment type="subcellular location">
    <subcellularLocation>
        <location evidence="1">Membrane</location>
    </subcellularLocation>
</comment>
<organism evidence="11">
    <name type="scientific">Salvia splendens</name>
    <name type="common">Scarlet sage</name>
    <dbReference type="NCBI Taxonomy" id="180675"/>
    <lineage>
        <taxon>Eukaryota</taxon>
        <taxon>Viridiplantae</taxon>
        <taxon>Streptophyta</taxon>
        <taxon>Embryophyta</taxon>
        <taxon>Tracheophyta</taxon>
        <taxon>Spermatophyta</taxon>
        <taxon>Magnoliopsida</taxon>
        <taxon>eudicotyledons</taxon>
        <taxon>Gunneridae</taxon>
        <taxon>Pentapetalae</taxon>
        <taxon>asterids</taxon>
        <taxon>lamiids</taxon>
        <taxon>Lamiales</taxon>
        <taxon>Lamiaceae</taxon>
        <taxon>Nepetoideae</taxon>
        <taxon>Mentheae</taxon>
        <taxon>Salviinae</taxon>
        <taxon>Salvia</taxon>
        <taxon>Salvia subgen. Calosphace</taxon>
        <taxon>core Calosphace</taxon>
    </lineage>
</organism>
<keyword evidence="4" id="KW-0812">Transmembrane</keyword>
<keyword evidence="7" id="KW-0560">Oxidoreductase</keyword>
<comment type="caution">
    <text evidence="11">The sequence shown here is derived from an EMBL/GenBank/DDBJ whole genome shotgun (WGS) entry which is preliminary data.</text>
</comment>
<dbReference type="GO" id="GO:0004497">
    <property type="term" value="F:monooxygenase activity"/>
    <property type="evidence" value="ECO:0007669"/>
    <property type="project" value="UniProtKB-KW"/>
</dbReference>
<dbReference type="GO" id="GO:0016705">
    <property type="term" value="F:oxidoreductase activity, acting on paired donors, with incorporation or reduction of molecular oxygen"/>
    <property type="evidence" value="ECO:0007669"/>
    <property type="project" value="InterPro"/>
</dbReference>
<dbReference type="InterPro" id="IPR036396">
    <property type="entry name" value="Cyt_P450_sf"/>
</dbReference>
<dbReference type="GO" id="GO:0020037">
    <property type="term" value="F:heme binding"/>
    <property type="evidence" value="ECO:0007669"/>
    <property type="project" value="InterPro"/>
</dbReference>
<protein>
    <submittedName>
        <fullName evidence="11">Uncharacterized protein</fullName>
    </submittedName>
</protein>
<keyword evidence="12" id="KW-1185">Reference proteome</keyword>
<name>A0A8X8X8V5_SALSN</name>
<dbReference type="AlphaFoldDB" id="A0A8X8X8V5"/>
<keyword evidence="9" id="KW-0503">Monooxygenase</keyword>
<evidence type="ECO:0000256" key="5">
    <source>
        <dbReference type="ARBA" id="ARBA00022723"/>
    </source>
</evidence>
<evidence type="ECO:0000256" key="1">
    <source>
        <dbReference type="ARBA" id="ARBA00004370"/>
    </source>
</evidence>
<evidence type="ECO:0000313" key="12">
    <source>
        <dbReference type="Proteomes" id="UP000298416"/>
    </source>
</evidence>